<gene>
    <name evidence="4" type="ORF">ACFO3M_11890</name>
</gene>
<accession>A0ABV9LL00</accession>
<evidence type="ECO:0000259" key="3">
    <source>
        <dbReference type="Pfam" id="PF20014"/>
    </source>
</evidence>
<feature type="region of interest" description="Disordered" evidence="1">
    <location>
        <begin position="832"/>
        <end position="852"/>
    </location>
</feature>
<evidence type="ECO:0000313" key="5">
    <source>
        <dbReference type="Proteomes" id="UP001596025"/>
    </source>
</evidence>
<protein>
    <submittedName>
        <fullName evidence="4">Uncharacterized protein</fullName>
    </submittedName>
</protein>
<proteinExistence type="predicted"/>
<evidence type="ECO:0000259" key="2">
    <source>
        <dbReference type="Pfam" id="PF20013"/>
    </source>
</evidence>
<feature type="domain" description="GTPase-associated protein 1 N-terminal" evidence="2">
    <location>
        <begin position="5"/>
        <end position="139"/>
    </location>
</feature>
<dbReference type="Proteomes" id="UP001596025">
    <property type="component" value="Unassembled WGS sequence"/>
</dbReference>
<evidence type="ECO:0000256" key="1">
    <source>
        <dbReference type="SAM" id="MobiDB-lite"/>
    </source>
</evidence>
<keyword evidence="5" id="KW-1185">Reference proteome</keyword>
<evidence type="ECO:0000313" key="4">
    <source>
        <dbReference type="EMBL" id="MFC4694087.1"/>
    </source>
</evidence>
<dbReference type="InterPro" id="IPR045401">
    <property type="entry name" value="GAP1-M"/>
</dbReference>
<feature type="domain" description="GTPase-associated protein 1 middle" evidence="3">
    <location>
        <begin position="163"/>
        <end position="251"/>
    </location>
</feature>
<dbReference type="Pfam" id="PF20014">
    <property type="entry name" value="GAP1-M"/>
    <property type="match status" value="1"/>
</dbReference>
<organism evidence="4 5">
    <name type="scientific">Geodermatophilus arenarius</name>
    <dbReference type="NCBI Taxonomy" id="1137990"/>
    <lineage>
        <taxon>Bacteria</taxon>
        <taxon>Bacillati</taxon>
        <taxon>Actinomycetota</taxon>
        <taxon>Actinomycetes</taxon>
        <taxon>Geodermatophilales</taxon>
        <taxon>Geodermatophilaceae</taxon>
        <taxon>Geodermatophilus</taxon>
    </lineage>
</organism>
<dbReference type="EMBL" id="JBHSGR010000011">
    <property type="protein sequence ID" value="MFC4694087.1"/>
    <property type="molecule type" value="Genomic_DNA"/>
</dbReference>
<dbReference type="InterPro" id="IPR045402">
    <property type="entry name" value="GAP1-N2"/>
</dbReference>
<dbReference type="RefSeq" id="WP_387988803.1">
    <property type="nucleotide sequence ID" value="NZ_JBHSGR010000011.1"/>
</dbReference>
<reference evidence="5" key="1">
    <citation type="journal article" date="2019" name="Int. J. Syst. Evol. Microbiol.">
        <title>The Global Catalogue of Microorganisms (GCM) 10K type strain sequencing project: providing services to taxonomists for standard genome sequencing and annotation.</title>
        <authorList>
            <consortium name="The Broad Institute Genomics Platform"/>
            <consortium name="The Broad Institute Genome Sequencing Center for Infectious Disease"/>
            <person name="Wu L."/>
            <person name="Ma J."/>
        </authorList>
    </citation>
    <scope>NUCLEOTIDE SEQUENCE [LARGE SCALE GENOMIC DNA]</scope>
    <source>
        <strain evidence="5">CCUG 62763</strain>
    </source>
</reference>
<name>A0ABV9LL00_9ACTN</name>
<sequence>MLRAQFTYTASRRPGPFDTGAGWKVSAISKVGPVSDDVIRAAARNVGGFVPPPLPELASKADVDALPHCLRLDVLDGPEPLACLSSIVAAGPDYSGRPNTFAHGLVVSGDGLADGRDRPLRPADLWDAALWQRPLGAQAAEETLLDEHLRDLTRGPLDDAALEAFTRAHPDQRELVLAAVERFLGGAGPLVVVGDGSFSSVATWLHLAGRLLLPTSAWRLPFSTYERLRDPRTATGWRFAVVGVPAADAAAAAALPGSRFTVLRDDEKPVRAGLGRWTLHDGAPLTAGPWARLAESVISAEFLPVVTDQVEALAAAVGNSTADRPMWALGAAVLLDDDLAEFFGSDAAEVAAAHWPARVDAEEVLERVLECVERHAAPGSDAAARIRERLTSDPDSPLAQRALLRPVLAALETPADFERLQHALPQRAIEVAPALRTDLGDAVAEALDQVPQAEDPVGALLAVAPVVDSVASSLELRLRMVELARELVVPRLVDPTTDPIHRGWAPVPSWLWNSLMPALAAMPGLQHGMELPGRNLSAATHEWLGSLSVPVGELTVDALQSTGPIEWERAAYRLFIRRAEDVTPLERAAAYLGMVTSNAFTEGIPIERWAGYAADEVYPRGTLDVVTAVVLMEALPPGIPFASAFGAVLQRTPPSATSQAAVAQFQQREEEVPAAVQKLLERHMRGSQSDDVLITAYKQLLPMLIPVTDRHPKSAWVPVAEAMLRIDVRQLRAIKGLPDYTWRPSMPWDEGWAKLREDQTDPGARSLLAAHLLCRGARAVHWPEEDRASRWLTGEGDRRGRRWAETIAEVLFTSGDPEADLVTTVERLVAETPRKQGAGSTAGSEAYRREDSWREDAVAWARRIVAEHPRRPSPFPRTQR</sequence>
<dbReference type="Pfam" id="PF20013">
    <property type="entry name" value="GAP1-N2"/>
    <property type="match status" value="1"/>
</dbReference>
<comment type="caution">
    <text evidence="4">The sequence shown here is derived from an EMBL/GenBank/DDBJ whole genome shotgun (WGS) entry which is preliminary data.</text>
</comment>